<dbReference type="InterPro" id="IPR048279">
    <property type="entry name" value="MdtK-like"/>
</dbReference>
<name>A0A0E3UU41_9FUSO</name>
<evidence type="ECO:0000256" key="3">
    <source>
        <dbReference type="ARBA" id="ARBA00022449"/>
    </source>
</evidence>
<dbReference type="GO" id="GO:0005886">
    <property type="term" value="C:plasma membrane"/>
    <property type="evidence" value="ECO:0007669"/>
    <property type="project" value="UniProtKB-SubCell"/>
</dbReference>
<feature type="transmembrane region" description="Helical" evidence="10">
    <location>
        <begin position="89"/>
        <end position="112"/>
    </location>
</feature>
<evidence type="ECO:0000256" key="2">
    <source>
        <dbReference type="ARBA" id="ARBA00022448"/>
    </source>
</evidence>
<feature type="transmembrane region" description="Helical" evidence="10">
    <location>
        <begin position="12"/>
        <end position="33"/>
    </location>
</feature>
<dbReference type="PATRIC" id="fig|1069640.6.peg.1038"/>
<keyword evidence="3" id="KW-0050">Antiport</keyword>
<feature type="transmembrane region" description="Helical" evidence="10">
    <location>
        <begin position="188"/>
        <end position="208"/>
    </location>
</feature>
<dbReference type="PANTHER" id="PTHR43298:SF2">
    <property type="entry name" value="FMN_FAD EXPORTER YEEO-RELATED"/>
    <property type="match status" value="1"/>
</dbReference>
<evidence type="ECO:0000256" key="1">
    <source>
        <dbReference type="ARBA" id="ARBA00004651"/>
    </source>
</evidence>
<keyword evidence="4" id="KW-1003">Cell membrane</keyword>
<keyword evidence="8 10" id="KW-0472">Membrane</keyword>
<keyword evidence="7" id="KW-0406">Ion transport</keyword>
<dbReference type="GO" id="GO:0015297">
    <property type="term" value="F:antiporter activity"/>
    <property type="evidence" value="ECO:0007669"/>
    <property type="project" value="UniProtKB-KW"/>
</dbReference>
<feature type="transmembrane region" description="Helical" evidence="10">
    <location>
        <begin position="45"/>
        <end position="68"/>
    </location>
</feature>
<accession>A0A0E3UU41</accession>
<keyword evidence="5 10" id="KW-0812">Transmembrane</keyword>
<feature type="transmembrane region" description="Helical" evidence="10">
    <location>
        <begin position="382"/>
        <end position="403"/>
    </location>
</feature>
<dbReference type="STRING" id="187101.VC03_05245"/>
<feature type="transmembrane region" description="Helical" evidence="10">
    <location>
        <begin position="316"/>
        <end position="340"/>
    </location>
</feature>
<dbReference type="GO" id="GO:0006811">
    <property type="term" value="P:monoatomic ion transport"/>
    <property type="evidence" value="ECO:0007669"/>
    <property type="project" value="UniProtKB-KW"/>
</dbReference>
<dbReference type="InterPro" id="IPR050222">
    <property type="entry name" value="MATE_MdtK"/>
</dbReference>
<dbReference type="Pfam" id="PF01554">
    <property type="entry name" value="MatE"/>
    <property type="match status" value="2"/>
</dbReference>
<organism evidence="11 12">
    <name type="scientific">Sneathia vaginalis</name>
    <dbReference type="NCBI Taxonomy" id="187101"/>
    <lineage>
        <taxon>Bacteria</taxon>
        <taxon>Fusobacteriati</taxon>
        <taxon>Fusobacteriota</taxon>
        <taxon>Fusobacteriia</taxon>
        <taxon>Fusobacteriales</taxon>
        <taxon>Leptotrichiaceae</taxon>
        <taxon>Sneathia</taxon>
    </lineage>
</organism>
<feature type="transmembrane region" description="Helical" evidence="10">
    <location>
        <begin position="229"/>
        <end position="249"/>
    </location>
</feature>
<dbReference type="Proteomes" id="UP000033103">
    <property type="component" value="Chromosome"/>
</dbReference>
<keyword evidence="12" id="KW-1185">Reference proteome</keyword>
<sequence>MKGISMKKIYKRILIMALPIAFENMIFSLINFVDIFMIGKIGTSAISALGIANQVFFIFTCSVYGLLSGANVLAAQYYGVKNYKNLRKIMALTIGLGLLMSLPFFILINHSPENVITFYTKDSMVIEYAKQYLKYSIYTFPLFSIGFSFAMQLRAINKPKYSLYSSMSALVINVVLNMILIPRYGVQGAAIATLIARIVTTIYLYIILIIKRIPILPKVREFKDIDIEFTKKLLAISVLTFVHELLWVIADAMKVMMFGSLGTEAFSGIQIVIGINGLLFTLFIGLSNASSIIIGNEIGKSDREKVYRYANDCLKLYTIFTIIVVIALNIFSPIVLRFMNLDSNMYSITRKLVYSQSISMVFYSYSMLYLSGILRAGGDVMFCMVVELLIMWIVGIPLTYISINVFHLSVYYVYIVARIDDLIKLYPCIRRYVSKEWIKRKI</sequence>
<feature type="transmembrane region" description="Helical" evidence="10">
    <location>
        <begin position="352"/>
        <end position="370"/>
    </location>
</feature>
<keyword evidence="2" id="KW-0813">Transport</keyword>
<gene>
    <name evidence="11" type="ORF">VC03_05245</name>
</gene>
<evidence type="ECO:0000256" key="10">
    <source>
        <dbReference type="SAM" id="Phobius"/>
    </source>
</evidence>
<dbReference type="PIRSF" id="PIRSF006603">
    <property type="entry name" value="DinF"/>
    <property type="match status" value="1"/>
</dbReference>
<evidence type="ECO:0000256" key="5">
    <source>
        <dbReference type="ARBA" id="ARBA00022692"/>
    </source>
</evidence>
<keyword evidence="6 10" id="KW-1133">Transmembrane helix</keyword>
<dbReference type="KEGG" id="sns:VC03_05245"/>
<evidence type="ECO:0000256" key="8">
    <source>
        <dbReference type="ARBA" id="ARBA00023136"/>
    </source>
</evidence>
<reference evidence="11 12" key="1">
    <citation type="journal article" date="2012" name="BMC Genomics">
        <title>Genomic sequence analysis and characterization of Sneathia amnii sp. nov.</title>
        <authorList>
            <consortium name="Vaginal Microbiome Consortium (additional members)"/>
            <person name="Harwich M.D.Jr."/>
            <person name="Serrano M.G."/>
            <person name="Fettweis J.M."/>
            <person name="Alves J.M."/>
            <person name="Reimers M.A."/>
            <person name="Buck G.A."/>
            <person name="Jefferson K.K."/>
        </authorList>
    </citation>
    <scope>NUCLEOTIDE SEQUENCE [LARGE SCALE GENOMIC DNA]</scope>
    <source>
        <strain evidence="11 12">SN35</strain>
    </source>
</reference>
<evidence type="ECO:0000313" key="11">
    <source>
        <dbReference type="EMBL" id="AKC95884.1"/>
    </source>
</evidence>
<dbReference type="AlphaFoldDB" id="A0A0E3UU41"/>
<evidence type="ECO:0000256" key="4">
    <source>
        <dbReference type="ARBA" id="ARBA00022475"/>
    </source>
</evidence>
<comment type="subcellular location">
    <subcellularLocation>
        <location evidence="1">Cell membrane</location>
        <topology evidence="1">Multi-pass membrane protein</topology>
    </subcellularLocation>
</comment>
<dbReference type="InterPro" id="IPR002528">
    <property type="entry name" value="MATE_fam"/>
</dbReference>
<dbReference type="HOGENOM" id="CLU_012893_5_1_0"/>
<feature type="transmembrane region" description="Helical" evidence="10">
    <location>
        <begin position="269"/>
        <end position="295"/>
    </location>
</feature>
<feature type="transmembrane region" description="Helical" evidence="10">
    <location>
        <begin position="163"/>
        <end position="182"/>
    </location>
</feature>
<evidence type="ECO:0000256" key="6">
    <source>
        <dbReference type="ARBA" id="ARBA00022989"/>
    </source>
</evidence>
<feature type="transmembrane region" description="Helical" evidence="10">
    <location>
        <begin position="132"/>
        <end position="151"/>
    </location>
</feature>
<dbReference type="NCBIfam" id="TIGR00797">
    <property type="entry name" value="matE"/>
    <property type="match status" value="1"/>
</dbReference>
<evidence type="ECO:0000256" key="7">
    <source>
        <dbReference type="ARBA" id="ARBA00023065"/>
    </source>
</evidence>
<proteinExistence type="predicted"/>
<protein>
    <recommendedName>
        <fullName evidence="9">Multidrug-efflux transporter</fullName>
    </recommendedName>
</protein>
<evidence type="ECO:0000313" key="12">
    <source>
        <dbReference type="Proteomes" id="UP000033103"/>
    </source>
</evidence>
<dbReference type="EMBL" id="CP011280">
    <property type="protein sequence ID" value="AKC95884.1"/>
    <property type="molecule type" value="Genomic_DNA"/>
</dbReference>
<dbReference type="GO" id="GO:0042910">
    <property type="term" value="F:xenobiotic transmembrane transporter activity"/>
    <property type="evidence" value="ECO:0007669"/>
    <property type="project" value="InterPro"/>
</dbReference>
<dbReference type="PANTHER" id="PTHR43298">
    <property type="entry name" value="MULTIDRUG RESISTANCE PROTEIN NORM-RELATED"/>
    <property type="match status" value="1"/>
</dbReference>
<evidence type="ECO:0000256" key="9">
    <source>
        <dbReference type="ARBA" id="ARBA00031636"/>
    </source>
</evidence>